<feature type="transmembrane region" description="Helical" evidence="2">
    <location>
        <begin position="12"/>
        <end position="32"/>
    </location>
</feature>
<organism evidence="3 4">
    <name type="scientific">Robertkochia marina</name>
    <dbReference type="NCBI Taxonomy" id="1227945"/>
    <lineage>
        <taxon>Bacteria</taxon>
        <taxon>Pseudomonadati</taxon>
        <taxon>Bacteroidota</taxon>
        <taxon>Flavobacteriia</taxon>
        <taxon>Flavobacteriales</taxon>
        <taxon>Flavobacteriaceae</taxon>
        <taxon>Robertkochia</taxon>
    </lineage>
</organism>
<gene>
    <name evidence="3" type="ORF">E7Z59_09050</name>
</gene>
<keyword evidence="4" id="KW-1185">Reference proteome</keyword>
<protein>
    <recommendedName>
        <fullName evidence="5">Chromosome partitioning protein ParA</fullName>
    </recommendedName>
</protein>
<evidence type="ECO:0000256" key="1">
    <source>
        <dbReference type="SAM" id="Coils"/>
    </source>
</evidence>
<keyword evidence="2" id="KW-0472">Membrane</keyword>
<evidence type="ECO:0000313" key="4">
    <source>
        <dbReference type="Proteomes" id="UP000305939"/>
    </source>
</evidence>
<evidence type="ECO:0008006" key="5">
    <source>
        <dbReference type="Google" id="ProtNLM"/>
    </source>
</evidence>
<accession>A0A4S3M180</accession>
<comment type="caution">
    <text evidence="3">The sequence shown here is derived from an EMBL/GenBank/DDBJ whole genome shotgun (WGS) entry which is preliminary data.</text>
</comment>
<feature type="coiled-coil region" evidence="1">
    <location>
        <begin position="53"/>
        <end position="125"/>
    </location>
</feature>
<proteinExistence type="predicted"/>
<evidence type="ECO:0000256" key="2">
    <source>
        <dbReference type="SAM" id="Phobius"/>
    </source>
</evidence>
<sequence length="302" mass="33412">MTDTKSNNGLKVIAGLLVVALAVTIFYTVSLYTEKKETTAKLVEEKNLVMEDLNNLKSDYDRAISESESANAQLVDARNKIASYIDSVKTMKADISALSRYRRQVRQLTKEREFLLAQNDSLRSSNALLAMEVDSTKVALEEQSMFTDSLLVQNTQLAKVVETGSALALSKFSVEAVKERNSGKLVTVTNNRRADKIRICYTVLSNRIAKPGAKQFYIQVTDPSGQIIGERAVAATQPEEEGQEGVSVTYSKASSFYYENTDLDVCDFISKGGEEDFPEGTYNVVVFDEKLGELGSAQFELK</sequence>
<dbReference type="RefSeq" id="WP_136335992.1">
    <property type="nucleotide sequence ID" value="NZ_QXMP01000014.1"/>
</dbReference>
<keyword evidence="2" id="KW-1133">Transmembrane helix</keyword>
<dbReference type="EMBL" id="SSMC01000002">
    <property type="protein sequence ID" value="THD67787.1"/>
    <property type="molecule type" value="Genomic_DNA"/>
</dbReference>
<dbReference type="OrthoDB" id="1115172at2"/>
<keyword evidence="1" id="KW-0175">Coiled coil</keyword>
<reference evidence="3 4" key="1">
    <citation type="submission" date="2019-04" db="EMBL/GenBank/DDBJ databases">
        <title>Draft genome sequence of Robertkochia marina CC-AMO-30D.</title>
        <authorList>
            <person name="Hameed A."/>
            <person name="Lin S.-Y."/>
            <person name="Shahina M."/>
            <person name="Lai W.-A."/>
            <person name="Young C.-C."/>
        </authorList>
    </citation>
    <scope>NUCLEOTIDE SEQUENCE [LARGE SCALE GENOMIC DNA]</scope>
    <source>
        <strain evidence="3 4">CC-AMO-30D</strain>
    </source>
</reference>
<dbReference type="Proteomes" id="UP000305939">
    <property type="component" value="Unassembled WGS sequence"/>
</dbReference>
<name>A0A4S3M180_9FLAO</name>
<keyword evidence="2" id="KW-0812">Transmembrane</keyword>
<dbReference type="AlphaFoldDB" id="A0A4S3M180"/>
<evidence type="ECO:0000313" key="3">
    <source>
        <dbReference type="EMBL" id="THD67787.1"/>
    </source>
</evidence>